<dbReference type="InterPro" id="IPR012338">
    <property type="entry name" value="Beta-lactam/transpept-like"/>
</dbReference>
<evidence type="ECO:0000256" key="3">
    <source>
        <dbReference type="ARBA" id="ARBA00007164"/>
    </source>
</evidence>
<dbReference type="Gene3D" id="2.60.410.10">
    <property type="entry name" value="D-Ala-D-Ala carboxypeptidase, C-terminal domain"/>
    <property type="match status" value="1"/>
</dbReference>
<dbReference type="InterPro" id="IPR018044">
    <property type="entry name" value="Peptidase_S11"/>
</dbReference>
<dbReference type="PANTHER" id="PTHR21581:SF33">
    <property type="entry name" value="D-ALANYL-D-ALANINE CARBOXYPEPTIDASE DACB"/>
    <property type="match status" value="1"/>
</dbReference>
<dbReference type="OrthoDB" id="9791132at2"/>
<dbReference type="PROSITE" id="PS51257">
    <property type="entry name" value="PROKAR_LIPOPROTEIN"/>
    <property type="match status" value="1"/>
</dbReference>
<evidence type="ECO:0000256" key="2">
    <source>
        <dbReference type="ARBA" id="ARBA00004752"/>
    </source>
</evidence>
<feature type="domain" description="Peptidase S11 D-Ala-D-Ala carboxypeptidase A C-terminal" evidence="18">
    <location>
        <begin position="357"/>
        <end position="401"/>
    </location>
</feature>
<dbReference type="InterPro" id="IPR001967">
    <property type="entry name" value="Peptidase_S11_N"/>
</dbReference>
<keyword evidence="6" id="KW-0645">Protease</keyword>
<dbReference type="GO" id="GO:0009002">
    <property type="term" value="F:serine-type D-Ala-D-Ala carboxypeptidase activity"/>
    <property type="evidence" value="ECO:0007669"/>
    <property type="project" value="UniProtKB-EC"/>
</dbReference>
<dbReference type="GO" id="GO:0006508">
    <property type="term" value="P:proteolysis"/>
    <property type="evidence" value="ECO:0007669"/>
    <property type="project" value="UniProtKB-KW"/>
</dbReference>
<comment type="function">
    <text evidence="1">Removes C-terminal D-alanyl residues from sugar-peptide cell wall precursors.</text>
</comment>
<accession>A0A4R1R3G3</accession>
<evidence type="ECO:0000256" key="16">
    <source>
        <dbReference type="SAM" id="SignalP"/>
    </source>
</evidence>
<comment type="caution">
    <text evidence="19">The sequence shown here is derived from an EMBL/GenBank/DDBJ whole genome shotgun (WGS) entry which is preliminary data.</text>
</comment>
<dbReference type="EMBL" id="SLUO01000003">
    <property type="protein sequence ID" value="TCL59964.1"/>
    <property type="molecule type" value="Genomic_DNA"/>
</dbReference>
<evidence type="ECO:0000313" key="20">
    <source>
        <dbReference type="Proteomes" id="UP000295718"/>
    </source>
</evidence>
<dbReference type="Pfam" id="PF00768">
    <property type="entry name" value="Peptidase_S11"/>
    <property type="match status" value="1"/>
</dbReference>
<evidence type="ECO:0000259" key="17">
    <source>
        <dbReference type="Pfam" id="PF00768"/>
    </source>
</evidence>
<keyword evidence="10" id="KW-0573">Peptidoglycan synthesis</keyword>
<dbReference type="InterPro" id="IPR012907">
    <property type="entry name" value="Peptidase_S11_C"/>
</dbReference>
<keyword evidence="7 16" id="KW-0732">Signal</keyword>
<comment type="similarity">
    <text evidence="3 15">Belongs to the peptidase S11 family.</text>
</comment>
<dbReference type="UniPathway" id="UPA00219"/>
<dbReference type="PANTHER" id="PTHR21581">
    <property type="entry name" value="D-ALANYL-D-ALANINE CARBOXYPEPTIDASE"/>
    <property type="match status" value="1"/>
</dbReference>
<dbReference type="STRING" id="1469948.GCA_000732725_00906"/>
<keyword evidence="5 19" id="KW-0121">Carboxypeptidase</keyword>
<feature type="binding site" evidence="14">
    <location>
        <position position="252"/>
    </location>
    <ligand>
        <name>substrate</name>
    </ligand>
</feature>
<dbReference type="PRINTS" id="PR00725">
    <property type="entry name" value="DADACBPTASE1"/>
</dbReference>
<feature type="active site" description="Proton acceptor" evidence="13">
    <location>
        <position position="80"/>
    </location>
</feature>
<dbReference type="RefSeq" id="WP_035315432.1">
    <property type="nucleotide sequence ID" value="NZ_JPNB01000001.1"/>
</dbReference>
<evidence type="ECO:0000313" key="19">
    <source>
        <dbReference type="EMBL" id="TCL59964.1"/>
    </source>
</evidence>
<name>A0A4R1R3G3_9FIRM</name>
<evidence type="ECO:0000256" key="7">
    <source>
        <dbReference type="ARBA" id="ARBA00022729"/>
    </source>
</evidence>
<evidence type="ECO:0000256" key="9">
    <source>
        <dbReference type="ARBA" id="ARBA00022960"/>
    </source>
</evidence>
<evidence type="ECO:0000256" key="8">
    <source>
        <dbReference type="ARBA" id="ARBA00022801"/>
    </source>
</evidence>
<dbReference type="Gene3D" id="3.40.710.10">
    <property type="entry name" value="DD-peptidase/beta-lactamase superfamily"/>
    <property type="match status" value="1"/>
</dbReference>
<evidence type="ECO:0000256" key="12">
    <source>
        <dbReference type="ARBA" id="ARBA00034000"/>
    </source>
</evidence>
<feature type="active site" evidence="13">
    <location>
        <position position="132"/>
    </location>
</feature>
<keyword evidence="9" id="KW-0133">Cell shape</keyword>
<proteinExistence type="inferred from homology"/>
<evidence type="ECO:0000256" key="14">
    <source>
        <dbReference type="PIRSR" id="PIRSR618044-2"/>
    </source>
</evidence>
<evidence type="ECO:0000256" key="1">
    <source>
        <dbReference type="ARBA" id="ARBA00003217"/>
    </source>
</evidence>
<comment type="pathway">
    <text evidence="2">Cell wall biogenesis; peptidoglycan biosynthesis.</text>
</comment>
<keyword evidence="20" id="KW-1185">Reference proteome</keyword>
<evidence type="ECO:0000256" key="10">
    <source>
        <dbReference type="ARBA" id="ARBA00022984"/>
    </source>
</evidence>
<feature type="chain" id="PRO_5020312796" description="serine-type D-Ala-D-Ala carboxypeptidase" evidence="16">
    <location>
        <begin position="35"/>
        <end position="420"/>
    </location>
</feature>
<dbReference type="SUPFAM" id="SSF56601">
    <property type="entry name" value="beta-lactamase/transpeptidase-like"/>
    <property type="match status" value="1"/>
</dbReference>
<feature type="domain" description="Peptidase S11 D-alanyl-D-alanine carboxypeptidase A N-terminal" evidence="17">
    <location>
        <begin position="46"/>
        <end position="278"/>
    </location>
</feature>
<dbReference type="Proteomes" id="UP000295718">
    <property type="component" value="Unassembled WGS sequence"/>
</dbReference>
<protein>
    <recommendedName>
        <fullName evidence="4">serine-type D-Ala-D-Ala carboxypeptidase</fullName>
        <ecNumber evidence="4">3.4.16.4</ecNumber>
    </recommendedName>
</protein>
<keyword evidence="11" id="KW-0961">Cell wall biogenesis/degradation</keyword>
<dbReference type="SUPFAM" id="SSF69189">
    <property type="entry name" value="Penicillin-binding protein associated domain"/>
    <property type="match status" value="1"/>
</dbReference>
<dbReference type="InterPro" id="IPR037167">
    <property type="entry name" value="Peptidase_S11_C_sf"/>
</dbReference>
<evidence type="ECO:0000256" key="13">
    <source>
        <dbReference type="PIRSR" id="PIRSR618044-1"/>
    </source>
</evidence>
<reference evidence="19 20" key="1">
    <citation type="submission" date="2019-03" db="EMBL/GenBank/DDBJ databases">
        <title>Genomic Encyclopedia of Type Strains, Phase IV (KMG-IV): sequencing the most valuable type-strain genomes for metagenomic binning, comparative biology and taxonomic classification.</title>
        <authorList>
            <person name="Goeker M."/>
        </authorList>
    </citation>
    <scope>NUCLEOTIDE SEQUENCE [LARGE SCALE GENOMIC DNA]</scope>
    <source>
        <strain evidence="19 20">DSM 100556</strain>
    </source>
</reference>
<evidence type="ECO:0000256" key="15">
    <source>
        <dbReference type="RuleBase" id="RU004016"/>
    </source>
</evidence>
<dbReference type="AlphaFoldDB" id="A0A4R1R3G3"/>
<evidence type="ECO:0000256" key="4">
    <source>
        <dbReference type="ARBA" id="ARBA00012448"/>
    </source>
</evidence>
<dbReference type="GO" id="GO:0071555">
    <property type="term" value="P:cell wall organization"/>
    <property type="evidence" value="ECO:0007669"/>
    <property type="project" value="UniProtKB-KW"/>
</dbReference>
<comment type="catalytic activity">
    <reaction evidence="12">
        <text>Preferential cleavage: (Ac)2-L-Lys-D-Ala-|-D-Ala. Also transpeptidation of peptidyl-alanyl moieties that are N-acyl substituents of D-alanine.</text>
        <dbReference type="EC" id="3.4.16.4"/>
    </reaction>
</comment>
<dbReference type="GO" id="GO:0009252">
    <property type="term" value="P:peptidoglycan biosynthetic process"/>
    <property type="evidence" value="ECO:0007669"/>
    <property type="project" value="UniProtKB-UniPathway"/>
</dbReference>
<sequence>MKKVERKYKRFVYLVIAALYLTAAVLACGSHALAKEGNEEENSTNIKLYARSAVLMDADSGRVLFGKNEDEAMPMASTTKIMTCIIALENGNPEDIVTVSGYAAAQPKVHLGMRAEQHFRLEDLLYSLMLESHNDSAVAIAEYIGGSVEGFAGIMNKKARDIGCENTFFITPNGLDATSMDEAGEAKVHSTTASDLARIMKYCIGESEMSEEFLRITRTQSYSFSDAEGKRSYSCTNHNAFLSMMDGALSGKTGFTNNAGYCYVGALKKDNKTFIVALLACGWPNNKSYKWSDTKKLMAYGLENYEYRNVYEPVTFAPLWVEGGVPENGKPYGKAYTELEIKGDDTKELNLLLRADEEVEVKRTLPEELKAPVAEGIRVGEVSYYLSEELIKEYPIVVKSGVLSMDFPWILRYILTLYAI</sequence>
<evidence type="ECO:0000256" key="11">
    <source>
        <dbReference type="ARBA" id="ARBA00023316"/>
    </source>
</evidence>
<evidence type="ECO:0000256" key="6">
    <source>
        <dbReference type="ARBA" id="ARBA00022670"/>
    </source>
</evidence>
<feature type="signal peptide" evidence="16">
    <location>
        <begin position="1"/>
        <end position="34"/>
    </location>
</feature>
<dbReference type="InterPro" id="IPR015956">
    <property type="entry name" value="Peniciliin-bd_prot_C_sf"/>
</dbReference>
<feature type="active site" description="Acyl-ester intermediate" evidence="13">
    <location>
        <position position="77"/>
    </location>
</feature>
<dbReference type="EC" id="3.4.16.4" evidence="4"/>
<dbReference type="GO" id="GO:0008360">
    <property type="term" value="P:regulation of cell shape"/>
    <property type="evidence" value="ECO:0007669"/>
    <property type="project" value="UniProtKB-KW"/>
</dbReference>
<evidence type="ECO:0000259" key="18">
    <source>
        <dbReference type="Pfam" id="PF07943"/>
    </source>
</evidence>
<organism evidence="19 20">
    <name type="scientific">Kineothrix alysoides</name>
    <dbReference type="NCBI Taxonomy" id="1469948"/>
    <lineage>
        <taxon>Bacteria</taxon>
        <taxon>Bacillati</taxon>
        <taxon>Bacillota</taxon>
        <taxon>Clostridia</taxon>
        <taxon>Lachnospirales</taxon>
        <taxon>Lachnospiraceae</taxon>
        <taxon>Kineothrix</taxon>
    </lineage>
</organism>
<dbReference type="Pfam" id="PF07943">
    <property type="entry name" value="PBP5_C"/>
    <property type="match status" value="1"/>
</dbReference>
<evidence type="ECO:0000256" key="5">
    <source>
        <dbReference type="ARBA" id="ARBA00022645"/>
    </source>
</evidence>
<gene>
    <name evidence="19" type="ORF">EDD76_103155</name>
</gene>
<keyword evidence="8" id="KW-0378">Hydrolase</keyword>